<dbReference type="Pfam" id="PF16344">
    <property type="entry name" value="FecR_C"/>
    <property type="match status" value="1"/>
</dbReference>
<sequence>MAHEDIAARAADFVIRREAPDWSDADQAELQAWLDASFAHKAAYWRLSRGWKTADRLAALAHQPEMRRSPRWAIPMARLKIAAGIAALLAVGSIGFWAHEPLGEERAAIAYATRVGGRDAIGLADGSRVELNTATRLRSTAAKTNRQVWLDQGEAFFKVVHDPAHPFVVHAGDYRVTVLGTSFAVQRQGEAVTVSVVEGRVRVDRSNGERIQIGRPAPSLVSGQRAILSGADMVVTDSDASRVERALAWRDGMLSFDGAALGDVVADFNRYNDRKIVVADPDVAAIRLTGTFRSANQVGFLRLLREAYGLRVEIAERDVKISG</sequence>
<keyword evidence="1" id="KW-0472">Membrane</keyword>
<evidence type="ECO:0000256" key="1">
    <source>
        <dbReference type="SAM" id="Phobius"/>
    </source>
</evidence>
<evidence type="ECO:0000313" key="4">
    <source>
        <dbReference type="EMBL" id="MFD1787910.1"/>
    </source>
</evidence>
<dbReference type="PIRSF" id="PIRSF018266">
    <property type="entry name" value="FecR"/>
    <property type="match status" value="1"/>
</dbReference>
<evidence type="ECO:0000259" key="3">
    <source>
        <dbReference type="Pfam" id="PF16344"/>
    </source>
</evidence>
<gene>
    <name evidence="4" type="ORF">ACFSC3_10015</name>
</gene>
<protein>
    <submittedName>
        <fullName evidence="4">FecR family protein</fullName>
    </submittedName>
</protein>
<dbReference type="Gene3D" id="3.55.50.30">
    <property type="match status" value="1"/>
</dbReference>
<organism evidence="4 5">
    <name type="scientific">Sphingomonas floccifaciens</name>
    <dbReference type="NCBI Taxonomy" id="1844115"/>
    <lineage>
        <taxon>Bacteria</taxon>
        <taxon>Pseudomonadati</taxon>
        <taxon>Pseudomonadota</taxon>
        <taxon>Alphaproteobacteria</taxon>
        <taxon>Sphingomonadales</taxon>
        <taxon>Sphingomonadaceae</taxon>
        <taxon>Sphingomonas</taxon>
    </lineage>
</organism>
<dbReference type="Proteomes" id="UP001597283">
    <property type="component" value="Unassembled WGS sequence"/>
</dbReference>
<dbReference type="InterPro" id="IPR012373">
    <property type="entry name" value="Ferrdict_sens_TM"/>
</dbReference>
<dbReference type="EMBL" id="JBHUFC010000003">
    <property type="protein sequence ID" value="MFD1787910.1"/>
    <property type="molecule type" value="Genomic_DNA"/>
</dbReference>
<dbReference type="PANTHER" id="PTHR30273:SF2">
    <property type="entry name" value="PROTEIN FECR"/>
    <property type="match status" value="1"/>
</dbReference>
<name>A0ABW4NGH6_9SPHN</name>
<feature type="transmembrane region" description="Helical" evidence="1">
    <location>
        <begin position="77"/>
        <end position="98"/>
    </location>
</feature>
<dbReference type="RefSeq" id="WP_380940269.1">
    <property type="nucleotide sequence ID" value="NZ_JBHUFC010000003.1"/>
</dbReference>
<dbReference type="Pfam" id="PF04773">
    <property type="entry name" value="FecR"/>
    <property type="match status" value="1"/>
</dbReference>
<comment type="caution">
    <text evidence="4">The sequence shown here is derived from an EMBL/GenBank/DDBJ whole genome shotgun (WGS) entry which is preliminary data.</text>
</comment>
<dbReference type="PANTHER" id="PTHR30273">
    <property type="entry name" value="PERIPLASMIC SIGNAL SENSOR AND SIGMA FACTOR ACTIVATOR FECR-RELATED"/>
    <property type="match status" value="1"/>
</dbReference>
<accession>A0ABW4NGH6</accession>
<keyword evidence="5" id="KW-1185">Reference proteome</keyword>
<feature type="domain" description="FecR protein" evidence="2">
    <location>
        <begin position="111"/>
        <end position="202"/>
    </location>
</feature>
<feature type="domain" description="Protein FecR C-terminal" evidence="3">
    <location>
        <begin position="254"/>
        <end position="321"/>
    </location>
</feature>
<proteinExistence type="predicted"/>
<dbReference type="Gene3D" id="2.60.120.1440">
    <property type="match status" value="1"/>
</dbReference>
<dbReference type="InterPro" id="IPR006860">
    <property type="entry name" value="FecR"/>
</dbReference>
<evidence type="ECO:0000313" key="5">
    <source>
        <dbReference type="Proteomes" id="UP001597283"/>
    </source>
</evidence>
<keyword evidence="1" id="KW-0812">Transmembrane</keyword>
<reference evidence="5" key="1">
    <citation type="journal article" date="2019" name="Int. J. Syst. Evol. Microbiol.">
        <title>The Global Catalogue of Microorganisms (GCM) 10K type strain sequencing project: providing services to taxonomists for standard genome sequencing and annotation.</title>
        <authorList>
            <consortium name="The Broad Institute Genomics Platform"/>
            <consortium name="The Broad Institute Genome Sequencing Center for Infectious Disease"/>
            <person name="Wu L."/>
            <person name="Ma J."/>
        </authorList>
    </citation>
    <scope>NUCLEOTIDE SEQUENCE [LARGE SCALE GENOMIC DNA]</scope>
    <source>
        <strain evidence="5">Q85</strain>
    </source>
</reference>
<dbReference type="InterPro" id="IPR032508">
    <property type="entry name" value="FecR_C"/>
</dbReference>
<evidence type="ECO:0000259" key="2">
    <source>
        <dbReference type="Pfam" id="PF04773"/>
    </source>
</evidence>
<keyword evidence="1" id="KW-1133">Transmembrane helix</keyword>